<accession>A0A1G2C4D7</accession>
<reference evidence="2 3" key="1">
    <citation type="journal article" date="2016" name="Nat. Commun.">
        <title>Thousands of microbial genomes shed light on interconnected biogeochemical processes in an aquifer system.</title>
        <authorList>
            <person name="Anantharaman K."/>
            <person name="Brown C.T."/>
            <person name="Hug L.A."/>
            <person name="Sharon I."/>
            <person name="Castelle C.J."/>
            <person name="Probst A.J."/>
            <person name="Thomas B.C."/>
            <person name="Singh A."/>
            <person name="Wilkins M.J."/>
            <person name="Karaoz U."/>
            <person name="Brodie E.L."/>
            <person name="Williams K.H."/>
            <person name="Hubbard S.S."/>
            <person name="Banfield J.F."/>
        </authorList>
    </citation>
    <scope>NUCLEOTIDE SEQUENCE [LARGE SCALE GENOMIC DNA]</scope>
</reference>
<keyword evidence="1" id="KW-0472">Membrane</keyword>
<evidence type="ECO:0000313" key="2">
    <source>
        <dbReference type="EMBL" id="OGY96312.1"/>
    </source>
</evidence>
<name>A0A1G2C4D7_9BACT</name>
<gene>
    <name evidence="2" type="ORF">A2122_00735</name>
</gene>
<keyword evidence="1" id="KW-0812">Transmembrane</keyword>
<feature type="transmembrane region" description="Helical" evidence="1">
    <location>
        <begin position="7"/>
        <end position="30"/>
    </location>
</feature>
<dbReference type="Proteomes" id="UP000176648">
    <property type="component" value="Unassembled WGS sequence"/>
</dbReference>
<dbReference type="EMBL" id="MHKU01000037">
    <property type="protein sequence ID" value="OGY96312.1"/>
    <property type="molecule type" value="Genomic_DNA"/>
</dbReference>
<sequence>MKTVGTLSFWLGILAAATGVLVVVISLLFFPANHPWPWYLAPLGVGSILLGFGLLWVAYRVEWGSMKW</sequence>
<keyword evidence="1" id="KW-1133">Transmembrane helix</keyword>
<evidence type="ECO:0000313" key="3">
    <source>
        <dbReference type="Proteomes" id="UP000176648"/>
    </source>
</evidence>
<dbReference type="AlphaFoldDB" id="A0A1G2C4D7"/>
<comment type="caution">
    <text evidence="2">The sequence shown here is derived from an EMBL/GenBank/DDBJ whole genome shotgun (WGS) entry which is preliminary data.</text>
</comment>
<feature type="transmembrane region" description="Helical" evidence="1">
    <location>
        <begin position="36"/>
        <end position="59"/>
    </location>
</feature>
<proteinExistence type="predicted"/>
<evidence type="ECO:0000256" key="1">
    <source>
        <dbReference type="SAM" id="Phobius"/>
    </source>
</evidence>
<organism evidence="2 3">
    <name type="scientific">Candidatus Liptonbacteria bacterium GWB1_49_6</name>
    <dbReference type="NCBI Taxonomy" id="1798644"/>
    <lineage>
        <taxon>Bacteria</taxon>
        <taxon>Candidatus Liptoniibacteriota</taxon>
    </lineage>
</organism>
<protein>
    <submittedName>
        <fullName evidence="2">Uncharacterized protein</fullName>
    </submittedName>
</protein>